<comment type="caution">
    <text evidence="2">The sequence shown here is derived from an EMBL/GenBank/DDBJ whole genome shotgun (WGS) entry which is preliminary data.</text>
</comment>
<keyword evidence="3" id="KW-1185">Reference proteome</keyword>
<organism evidence="2 3">
    <name type="scientific">Jannaschia pagri</name>
    <dbReference type="NCBI Taxonomy" id="2829797"/>
    <lineage>
        <taxon>Bacteria</taxon>
        <taxon>Pseudomonadati</taxon>
        <taxon>Pseudomonadota</taxon>
        <taxon>Alphaproteobacteria</taxon>
        <taxon>Rhodobacterales</taxon>
        <taxon>Roseobacteraceae</taxon>
        <taxon>Jannaschia</taxon>
    </lineage>
</organism>
<protein>
    <submittedName>
        <fullName evidence="2">Uncharacterized protein</fullName>
    </submittedName>
</protein>
<keyword evidence="1" id="KW-0812">Transmembrane</keyword>
<keyword evidence="1" id="KW-1133">Transmembrane helix</keyword>
<keyword evidence="1" id="KW-0472">Membrane</keyword>
<reference evidence="2 3" key="1">
    <citation type="submission" date="2021-05" db="EMBL/GenBank/DDBJ databases">
        <title>Bacteria Genome sequencing.</title>
        <authorList>
            <person name="Takabe Y."/>
            <person name="Nakajima Y."/>
            <person name="Suzuki S."/>
            <person name="Shiozaki T."/>
        </authorList>
    </citation>
    <scope>NUCLEOTIDE SEQUENCE [LARGE SCALE GENOMIC DNA]</scope>
    <source>
        <strain evidence="2 3">AI_62</strain>
    </source>
</reference>
<name>A0ABQ4NJ29_9RHOB</name>
<proteinExistence type="predicted"/>
<dbReference type="RefSeq" id="WP_220747797.1">
    <property type="nucleotide sequence ID" value="NZ_BPFH01000001.1"/>
</dbReference>
<dbReference type="Proteomes" id="UP000786693">
    <property type="component" value="Unassembled WGS sequence"/>
</dbReference>
<evidence type="ECO:0000313" key="2">
    <source>
        <dbReference type="EMBL" id="GIT94321.1"/>
    </source>
</evidence>
<gene>
    <name evidence="2" type="ORF">JANAI62_09440</name>
</gene>
<evidence type="ECO:0000313" key="3">
    <source>
        <dbReference type="Proteomes" id="UP000786693"/>
    </source>
</evidence>
<accession>A0ABQ4NJ29</accession>
<feature type="transmembrane region" description="Helical" evidence="1">
    <location>
        <begin position="37"/>
        <end position="55"/>
    </location>
</feature>
<sequence>MFFELIGTIVAGVAAALLVWAINRPLKGRLPRWLMPVAAGAAMLLAAISSEYGWYDRTRERMPEGMVVAQTIEERSFYRPWTYAAPYVTRFVAVDVAAKRTHPDQPGQRIVDLVFYGRWARTAKIPMLFDCAEGRRADIADGVAFAPDGAVEGADWRAAPEGDPVFAAACAEV</sequence>
<dbReference type="EMBL" id="BPFH01000001">
    <property type="protein sequence ID" value="GIT94321.1"/>
    <property type="molecule type" value="Genomic_DNA"/>
</dbReference>
<evidence type="ECO:0000256" key="1">
    <source>
        <dbReference type="SAM" id="Phobius"/>
    </source>
</evidence>